<evidence type="ECO:0000313" key="8">
    <source>
        <dbReference type="EMBL" id="NYF78179.1"/>
    </source>
</evidence>
<dbReference type="AlphaFoldDB" id="A0A7Y9PEF7"/>
<feature type="transmembrane region" description="Helical" evidence="7">
    <location>
        <begin position="213"/>
        <end position="233"/>
    </location>
</feature>
<dbReference type="Proteomes" id="UP000589520">
    <property type="component" value="Unassembled WGS sequence"/>
</dbReference>
<name>A0A7Y9PEF7_9BACT</name>
<evidence type="ECO:0000256" key="2">
    <source>
        <dbReference type="ARBA" id="ARBA00008335"/>
    </source>
</evidence>
<dbReference type="InterPro" id="IPR051788">
    <property type="entry name" value="MFS_Transporter"/>
</dbReference>
<reference evidence="8 9" key="1">
    <citation type="submission" date="2020-07" db="EMBL/GenBank/DDBJ databases">
        <title>Genomic Encyclopedia of Type Strains, Phase IV (KMG-V): Genome sequencing to study the core and pangenomes of soil and plant-associated prokaryotes.</title>
        <authorList>
            <person name="Whitman W."/>
        </authorList>
    </citation>
    <scope>NUCLEOTIDE SEQUENCE [LARGE SCALE GENOMIC DNA]</scope>
    <source>
        <strain evidence="8 9">X4EP2</strain>
    </source>
</reference>
<dbReference type="InterPro" id="IPR011701">
    <property type="entry name" value="MFS"/>
</dbReference>
<feature type="transmembrane region" description="Helical" evidence="7">
    <location>
        <begin position="336"/>
        <end position="359"/>
    </location>
</feature>
<evidence type="ECO:0000256" key="3">
    <source>
        <dbReference type="ARBA" id="ARBA00022448"/>
    </source>
</evidence>
<gene>
    <name evidence="8" type="ORF">HDF17_000466</name>
</gene>
<evidence type="ECO:0000256" key="5">
    <source>
        <dbReference type="ARBA" id="ARBA00022989"/>
    </source>
</evidence>
<evidence type="ECO:0000256" key="1">
    <source>
        <dbReference type="ARBA" id="ARBA00004127"/>
    </source>
</evidence>
<dbReference type="Gene3D" id="1.20.1250.20">
    <property type="entry name" value="MFS general substrate transporter like domains"/>
    <property type="match status" value="2"/>
</dbReference>
<feature type="transmembrane region" description="Helical" evidence="7">
    <location>
        <begin position="365"/>
        <end position="386"/>
    </location>
</feature>
<dbReference type="PANTHER" id="PTHR23514:SF3">
    <property type="entry name" value="BYPASS OF STOP CODON PROTEIN 6"/>
    <property type="match status" value="1"/>
</dbReference>
<feature type="transmembrane region" description="Helical" evidence="7">
    <location>
        <begin position="284"/>
        <end position="302"/>
    </location>
</feature>
<feature type="transmembrane region" description="Helical" evidence="7">
    <location>
        <begin position="147"/>
        <end position="166"/>
    </location>
</feature>
<feature type="transmembrane region" description="Helical" evidence="7">
    <location>
        <begin position="172"/>
        <end position="192"/>
    </location>
</feature>
<protein>
    <submittedName>
        <fullName evidence="8">Fucose permease</fullName>
    </submittedName>
</protein>
<dbReference type="Pfam" id="PF07690">
    <property type="entry name" value="MFS_1"/>
    <property type="match status" value="1"/>
</dbReference>
<feature type="transmembrane region" description="Helical" evidence="7">
    <location>
        <begin position="111"/>
        <end position="131"/>
    </location>
</feature>
<dbReference type="SUPFAM" id="SSF103473">
    <property type="entry name" value="MFS general substrate transporter"/>
    <property type="match status" value="1"/>
</dbReference>
<comment type="similarity">
    <text evidence="2">Belongs to the major facilitator superfamily.</text>
</comment>
<feature type="transmembrane region" description="Helical" evidence="7">
    <location>
        <begin position="61"/>
        <end position="80"/>
    </location>
</feature>
<dbReference type="RefSeq" id="WP_179487386.1">
    <property type="nucleotide sequence ID" value="NZ_JACCCW010000001.1"/>
</dbReference>
<evidence type="ECO:0000256" key="4">
    <source>
        <dbReference type="ARBA" id="ARBA00022692"/>
    </source>
</evidence>
<comment type="subcellular location">
    <subcellularLocation>
        <location evidence="1">Endomembrane system</location>
        <topology evidence="1">Multi-pass membrane protein</topology>
    </subcellularLocation>
</comment>
<dbReference type="GO" id="GO:0012505">
    <property type="term" value="C:endomembrane system"/>
    <property type="evidence" value="ECO:0007669"/>
    <property type="project" value="UniProtKB-SubCell"/>
</dbReference>
<accession>A0A7Y9PEF7</accession>
<feature type="transmembrane region" description="Helical" evidence="7">
    <location>
        <begin position="308"/>
        <end position="329"/>
    </location>
</feature>
<feature type="transmembrane region" description="Helical" evidence="7">
    <location>
        <begin position="87"/>
        <end position="105"/>
    </location>
</feature>
<keyword evidence="9" id="KW-1185">Reference proteome</keyword>
<keyword evidence="3" id="KW-0813">Transport</keyword>
<comment type="caution">
    <text evidence="8">The sequence shown here is derived from an EMBL/GenBank/DDBJ whole genome shotgun (WGS) entry which is preliminary data.</text>
</comment>
<dbReference type="EMBL" id="JACCCW010000001">
    <property type="protein sequence ID" value="NYF78179.1"/>
    <property type="molecule type" value="Genomic_DNA"/>
</dbReference>
<feature type="transmembrane region" description="Helical" evidence="7">
    <location>
        <begin position="28"/>
        <end position="55"/>
    </location>
</feature>
<evidence type="ECO:0000256" key="6">
    <source>
        <dbReference type="ARBA" id="ARBA00023136"/>
    </source>
</evidence>
<keyword evidence="6 7" id="KW-0472">Membrane</keyword>
<organism evidence="8 9">
    <name type="scientific">Granulicella arctica</name>
    <dbReference type="NCBI Taxonomy" id="940613"/>
    <lineage>
        <taxon>Bacteria</taxon>
        <taxon>Pseudomonadati</taxon>
        <taxon>Acidobacteriota</taxon>
        <taxon>Terriglobia</taxon>
        <taxon>Terriglobales</taxon>
        <taxon>Acidobacteriaceae</taxon>
        <taxon>Granulicella</taxon>
    </lineage>
</organism>
<keyword evidence="5 7" id="KW-1133">Transmembrane helix</keyword>
<dbReference type="PANTHER" id="PTHR23514">
    <property type="entry name" value="BYPASS OF STOP CODON PROTEIN 6"/>
    <property type="match status" value="1"/>
</dbReference>
<evidence type="ECO:0000313" key="9">
    <source>
        <dbReference type="Proteomes" id="UP000589520"/>
    </source>
</evidence>
<proteinExistence type="inferred from homology"/>
<evidence type="ECO:0000256" key="7">
    <source>
        <dbReference type="SAM" id="Phobius"/>
    </source>
</evidence>
<dbReference type="GO" id="GO:0022857">
    <property type="term" value="F:transmembrane transporter activity"/>
    <property type="evidence" value="ECO:0007669"/>
    <property type="project" value="InterPro"/>
</dbReference>
<dbReference type="InterPro" id="IPR036259">
    <property type="entry name" value="MFS_trans_sf"/>
</dbReference>
<keyword evidence="4 7" id="KW-0812">Transmembrane</keyword>
<feature type="transmembrane region" description="Helical" evidence="7">
    <location>
        <begin position="245"/>
        <end position="263"/>
    </location>
</feature>
<dbReference type="GO" id="GO:0016020">
    <property type="term" value="C:membrane"/>
    <property type="evidence" value="ECO:0007669"/>
    <property type="project" value="TreeGrafter"/>
</dbReference>
<sequence length="394" mass="41815">MRVTDTIASSTEPSVGFPSRRLTMASTVMISTLFMLTGVGVALLGAVLPAILAHWSLEDRGGGLLFLLAWIGSTLGALASRGKPAGSVARGALLTALACFALIYAGHDALFPLIFCYGLGLGITMTSISLLRSQREAERRPQEMNRLNMLWALGALACPTLAEHALRTSSIAYLFAMLGCCFAVLVVWTVAVEMRFPSPGIVTTEERGMSLPPLPVLLGLISALVVGVESSIGGWLTTYVKRADHSVAGAVTATSAFWAGLLISRALHSTSLMTRLPTRRIFRLHLGLVAVCTAAVCATRIGALLLPLAFFVGFGLGPLYPLLLALVLPRFRGNRVFVMAGLGSAIFPWMTGLVSTHFGSLRAGLTVPCVAACVLVLLMVWAMRYLRGEATALR</sequence>